<dbReference type="PRINTS" id="PR00164">
    <property type="entry name" value="ABC2TRNSPORT"/>
</dbReference>
<dbReference type="InterPro" id="IPR052902">
    <property type="entry name" value="ABC-2_transporter"/>
</dbReference>
<feature type="domain" description="ABC transmembrane type-2" evidence="7">
    <location>
        <begin position="19"/>
        <end position="250"/>
    </location>
</feature>
<evidence type="ECO:0000256" key="6">
    <source>
        <dbReference type="RuleBase" id="RU361157"/>
    </source>
</evidence>
<dbReference type="OrthoDB" id="3217868at2"/>
<keyword evidence="6" id="KW-0813">Transport</keyword>
<dbReference type="GO" id="GO:0043190">
    <property type="term" value="C:ATP-binding cassette (ABC) transporter complex"/>
    <property type="evidence" value="ECO:0007669"/>
    <property type="project" value="InterPro"/>
</dbReference>
<dbReference type="PANTHER" id="PTHR43027:SF2">
    <property type="entry name" value="TRANSPORT PERMEASE PROTEIN"/>
    <property type="match status" value="1"/>
</dbReference>
<name>A0A3N4YEZ2_9MICO</name>
<evidence type="ECO:0000313" key="9">
    <source>
        <dbReference type="Proteomes" id="UP000280501"/>
    </source>
</evidence>
<feature type="transmembrane region" description="Helical" evidence="6">
    <location>
        <begin position="20"/>
        <end position="39"/>
    </location>
</feature>
<dbReference type="EMBL" id="RKQZ01000001">
    <property type="protein sequence ID" value="RPF19709.1"/>
    <property type="molecule type" value="Genomic_DNA"/>
</dbReference>
<evidence type="ECO:0000256" key="5">
    <source>
        <dbReference type="ARBA" id="ARBA00023251"/>
    </source>
</evidence>
<comment type="similarity">
    <text evidence="6">Belongs to the ABC-2 integral membrane protein family.</text>
</comment>
<dbReference type="RefSeq" id="WP_123812977.1">
    <property type="nucleotide sequence ID" value="NZ_RKQZ01000001.1"/>
</dbReference>
<dbReference type="Pfam" id="PF01061">
    <property type="entry name" value="ABC2_membrane"/>
    <property type="match status" value="1"/>
</dbReference>
<feature type="transmembrane region" description="Helical" evidence="6">
    <location>
        <begin position="141"/>
        <end position="162"/>
    </location>
</feature>
<evidence type="ECO:0000313" key="8">
    <source>
        <dbReference type="EMBL" id="RPF19709.1"/>
    </source>
</evidence>
<keyword evidence="3 6" id="KW-1133">Transmembrane helix</keyword>
<dbReference type="InterPro" id="IPR000412">
    <property type="entry name" value="ABC_2_transport"/>
</dbReference>
<keyword evidence="4 6" id="KW-0472">Membrane</keyword>
<evidence type="ECO:0000256" key="2">
    <source>
        <dbReference type="ARBA" id="ARBA00022692"/>
    </source>
</evidence>
<feature type="transmembrane region" description="Helical" evidence="6">
    <location>
        <begin position="174"/>
        <end position="192"/>
    </location>
</feature>
<keyword evidence="6" id="KW-1003">Cell membrane</keyword>
<proteinExistence type="inferred from homology"/>
<sequence length="250" mass="26636">MNTGPLLSTETKVWLRDPAAVFFALVFPALLLVGLGLVIPDFRSPMEQPGLPWDSAPNVTVWLPTILALAVATISLTTMPVQFATFREKGVLRRLATTPMPPRNLIGAHLVINVVALLVAATAAVVGGMAVLGVPFAVDPFVVLLCFVLATAAMFSLGLLVAARADRGSAASGIGMLIYFPCLLFSGVWVPIPAMPDWMAQIAKYTPIGAASQGMMAGWFGDDFPLTQVLVMAAWTVVLFPLGVKLFRWT</sequence>
<dbReference type="AlphaFoldDB" id="A0A3N4YEZ2"/>
<organism evidence="8 9">
    <name type="scientific">Myceligenerans xiligouense</name>
    <dbReference type="NCBI Taxonomy" id="253184"/>
    <lineage>
        <taxon>Bacteria</taxon>
        <taxon>Bacillati</taxon>
        <taxon>Actinomycetota</taxon>
        <taxon>Actinomycetes</taxon>
        <taxon>Micrococcales</taxon>
        <taxon>Promicromonosporaceae</taxon>
        <taxon>Myceligenerans</taxon>
    </lineage>
</organism>
<comment type="caution">
    <text evidence="8">The sequence shown here is derived from an EMBL/GenBank/DDBJ whole genome shotgun (WGS) entry which is preliminary data.</text>
</comment>
<evidence type="ECO:0000256" key="3">
    <source>
        <dbReference type="ARBA" id="ARBA00022989"/>
    </source>
</evidence>
<keyword evidence="9" id="KW-1185">Reference proteome</keyword>
<reference evidence="8 9" key="1">
    <citation type="submission" date="2018-11" db="EMBL/GenBank/DDBJ databases">
        <title>Sequencing the genomes of 1000 actinobacteria strains.</title>
        <authorList>
            <person name="Klenk H.-P."/>
        </authorList>
    </citation>
    <scope>NUCLEOTIDE SEQUENCE [LARGE SCALE GENOMIC DNA]</scope>
    <source>
        <strain evidence="8 9">DSM 15700</strain>
    </source>
</reference>
<protein>
    <recommendedName>
        <fullName evidence="6">Transport permease protein</fullName>
    </recommendedName>
</protein>
<dbReference type="GO" id="GO:0046677">
    <property type="term" value="P:response to antibiotic"/>
    <property type="evidence" value="ECO:0007669"/>
    <property type="project" value="UniProtKB-KW"/>
</dbReference>
<evidence type="ECO:0000259" key="7">
    <source>
        <dbReference type="PROSITE" id="PS51012"/>
    </source>
</evidence>
<feature type="transmembrane region" description="Helical" evidence="6">
    <location>
        <begin position="59"/>
        <end position="84"/>
    </location>
</feature>
<evidence type="ECO:0000256" key="1">
    <source>
        <dbReference type="ARBA" id="ARBA00004141"/>
    </source>
</evidence>
<dbReference type="Proteomes" id="UP000280501">
    <property type="component" value="Unassembled WGS sequence"/>
</dbReference>
<dbReference type="PANTHER" id="PTHR43027">
    <property type="entry name" value="DOXORUBICIN RESISTANCE ABC TRANSPORTER PERMEASE PROTEIN DRRC-RELATED"/>
    <property type="match status" value="1"/>
</dbReference>
<comment type="subcellular location">
    <subcellularLocation>
        <location evidence="6">Cell membrane</location>
        <topology evidence="6">Multi-pass membrane protein</topology>
    </subcellularLocation>
    <subcellularLocation>
        <location evidence="1">Membrane</location>
        <topology evidence="1">Multi-pass membrane protein</topology>
    </subcellularLocation>
</comment>
<dbReference type="InterPro" id="IPR047817">
    <property type="entry name" value="ABC2_TM_bact-type"/>
</dbReference>
<feature type="transmembrane region" description="Helical" evidence="6">
    <location>
        <begin position="226"/>
        <end position="247"/>
    </location>
</feature>
<accession>A0A3N4YEZ2</accession>
<gene>
    <name evidence="8" type="ORF">EDD34_0272</name>
</gene>
<feature type="transmembrane region" description="Helical" evidence="6">
    <location>
        <begin position="105"/>
        <end position="129"/>
    </location>
</feature>
<keyword evidence="2 6" id="KW-0812">Transmembrane</keyword>
<dbReference type="PIRSF" id="PIRSF006648">
    <property type="entry name" value="DrrB"/>
    <property type="match status" value="1"/>
</dbReference>
<dbReference type="GO" id="GO:0140359">
    <property type="term" value="F:ABC-type transporter activity"/>
    <property type="evidence" value="ECO:0007669"/>
    <property type="project" value="InterPro"/>
</dbReference>
<dbReference type="PROSITE" id="PS51012">
    <property type="entry name" value="ABC_TM2"/>
    <property type="match status" value="1"/>
</dbReference>
<keyword evidence="5" id="KW-0046">Antibiotic resistance</keyword>
<evidence type="ECO:0000256" key="4">
    <source>
        <dbReference type="ARBA" id="ARBA00023136"/>
    </source>
</evidence>
<dbReference type="InterPro" id="IPR013525">
    <property type="entry name" value="ABC2_TM"/>
</dbReference>